<dbReference type="Gene3D" id="3.30.70.100">
    <property type="match status" value="1"/>
</dbReference>
<reference evidence="3" key="1">
    <citation type="journal article" date="2019" name="Int. J. Syst. Evol. Microbiol.">
        <title>The Global Catalogue of Microorganisms (GCM) 10K type strain sequencing project: providing services to taxonomists for standard genome sequencing and annotation.</title>
        <authorList>
            <consortium name="The Broad Institute Genomics Platform"/>
            <consortium name="The Broad Institute Genome Sequencing Center for Infectious Disease"/>
            <person name="Wu L."/>
            <person name="Ma J."/>
        </authorList>
    </citation>
    <scope>NUCLEOTIDE SEQUENCE [LARGE SCALE GENOMIC DNA]</scope>
    <source>
        <strain evidence="3">CGMCC 4.7643</strain>
    </source>
</reference>
<proteinExistence type="predicted"/>
<accession>A0ABW5GVI4</accession>
<dbReference type="InterPro" id="IPR011008">
    <property type="entry name" value="Dimeric_a/b-barrel"/>
</dbReference>
<dbReference type="InterPro" id="IPR007138">
    <property type="entry name" value="ABM_dom"/>
</dbReference>
<keyword evidence="2" id="KW-0503">Monooxygenase</keyword>
<name>A0ABW5GVI4_9PSEU</name>
<sequence>MSFVVVARYVTAERDRVVELLGPMAEASRREPGCRRYTVHTGTEDGVVVIVEEYDTEQDFTAHCASEHFTRIVLGEVVPLLSERQVTRCVPVGER</sequence>
<evidence type="ECO:0000259" key="1">
    <source>
        <dbReference type="PROSITE" id="PS51725"/>
    </source>
</evidence>
<dbReference type="EMBL" id="JBHUKU010000026">
    <property type="protein sequence ID" value="MFD2464675.1"/>
    <property type="molecule type" value="Genomic_DNA"/>
</dbReference>
<gene>
    <name evidence="2" type="ORF">ACFSYJ_39075</name>
</gene>
<dbReference type="GO" id="GO:0004497">
    <property type="term" value="F:monooxygenase activity"/>
    <property type="evidence" value="ECO:0007669"/>
    <property type="project" value="UniProtKB-KW"/>
</dbReference>
<protein>
    <submittedName>
        <fullName evidence="2">Antibiotic biosynthesis monooxygenase family protein</fullName>
    </submittedName>
</protein>
<dbReference type="Pfam" id="PF03992">
    <property type="entry name" value="ABM"/>
    <property type="match status" value="1"/>
</dbReference>
<comment type="caution">
    <text evidence="2">The sequence shown here is derived from an EMBL/GenBank/DDBJ whole genome shotgun (WGS) entry which is preliminary data.</text>
</comment>
<dbReference type="RefSeq" id="WP_345385943.1">
    <property type="nucleotide sequence ID" value="NZ_BAABHG010000001.1"/>
</dbReference>
<dbReference type="PROSITE" id="PS51725">
    <property type="entry name" value="ABM"/>
    <property type="match status" value="1"/>
</dbReference>
<keyword evidence="2" id="KW-0560">Oxidoreductase</keyword>
<dbReference type="Proteomes" id="UP001597419">
    <property type="component" value="Unassembled WGS sequence"/>
</dbReference>
<feature type="domain" description="ABM" evidence="1">
    <location>
        <begin position="3"/>
        <end position="90"/>
    </location>
</feature>
<organism evidence="2 3">
    <name type="scientific">Amycolatopsis samaneae</name>
    <dbReference type="NCBI Taxonomy" id="664691"/>
    <lineage>
        <taxon>Bacteria</taxon>
        <taxon>Bacillati</taxon>
        <taxon>Actinomycetota</taxon>
        <taxon>Actinomycetes</taxon>
        <taxon>Pseudonocardiales</taxon>
        <taxon>Pseudonocardiaceae</taxon>
        <taxon>Amycolatopsis</taxon>
    </lineage>
</organism>
<evidence type="ECO:0000313" key="2">
    <source>
        <dbReference type="EMBL" id="MFD2464675.1"/>
    </source>
</evidence>
<evidence type="ECO:0000313" key="3">
    <source>
        <dbReference type="Proteomes" id="UP001597419"/>
    </source>
</evidence>
<dbReference type="SUPFAM" id="SSF54909">
    <property type="entry name" value="Dimeric alpha+beta barrel"/>
    <property type="match status" value="1"/>
</dbReference>
<keyword evidence="3" id="KW-1185">Reference proteome</keyword>